<dbReference type="Proteomes" id="UP000050761">
    <property type="component" value="Unassembled WGS sequence"/>
</dbReference>
<organism evidence="2 3">
    <name type="scientific">Heligmosomoides polygyrus</name>
    <name type="common">Parasitic roundworm</name>
    <dbReference type="NCBI Taxonomy" id="6339"/>
    <lineage>
        <taxon>Eukaryota</taxon>
        <taxon>Metazoa</taxon>
        <taxon>Ecdysozoa</taxon>
        <taxon>Nematoda</taxon>
        <taxon>Chromadorea</taxon>
        <taxon>Rhabditida</taxon>
        <taxon>Rhabditina</taxon>
        <taxon>Rhabditomorpha</taxon>
        <taxon>Strongyloidea</taxon>
        <taxon>Heligmosomidae</taxon>
        <taxon>Heligmosomoides</taxon>
    </lineage>
</organism>
<proteinExistence type="predicted"/>
<reference evidence="1 2" key="1">
    <citation type="submission" date="2018-11" db="EMBL/GenBank/DDBJ databases">
        <authorList>
            <consortium name="Pathogen Informatics"/>
        </authorList>
    </citation>
    <scope>NUCLEOTIDE SEQUENCE [LARGE SCALE GENOMIC DNA]</scope>
</reference>
<dbReference type="WBParaSite" id="HPBE_0001532801-mRNA-1">
    <property type="protein sequence ID" value="HPBE_0001532801-mRNA-1"/>
    <property type="gene ID" value="HPBE_0001532801"/>
</dbReference>
<accession>A0A3P7ZPP7</accession>
<sequence length="112" mass="12158">MDCSEAAMSKTIFGHPLTETLPGLFSTVEIEDENIALPIFGGTIYARSTYSIETDTIAIIDENTIISSPRNVDNCTLSAGTCTIDDAVNAVVWKPTSEPPSAVFKQYILLKR</sequence>
<accession>A0A183G238</accession>
<evidence type="ECO:0000313" key="1">
    <source>
        <dbReference type="EMBL" id="VDP02422.1"/>
    </source>
</evidence>
<name>A0A183G238_HELPZ</name>
<dbReference type="AlphaFoldDB" id="A0A183G238"/>
<reference evidence="3" key="2">
    <citation type="submission" date="2019-09" db="UniProtKB">
        <authorList>
            <consortium name="WormBaseParasite"/>
        </authorList>
    </citation>
    <scope>IDENTIFICATION</scope>
</reference>
<protein>
    <submittedName>
        <fullName evidence="1 3">Uncharacterized protein</fullName>
    </submittedName>
</protein>
<dbReference type="OrthoDB" id="5875288at2759"/>
<keyword evidence="2" id="KW-1185">Reference proteome</keyword>
<gene>
    <name evidence="1" type="ORF">HPBE_LOCUS15327</name>
</gene>
<evidence type="ECO:0000313" key="2">
    <source>
        <dbReference type="Proteomes" id="UP000050761"/>
    </source>
</evidence>
<evidence type="ECO:0000313" key="3">
    <source>
        <dbReference type="WBParaSite" id="HPBE_0001532801-mRNA-1"/>
    </source>
</evidence>
<dbReference type="EMBL" id="UZAH01028797">
    <property type="protein sequence ID" value="VDP02422.1"/>
    <property type="molecule type" value="Genomic_DNA"/>
</dbReference>